<dbReference type="Pfam" id="PF03401">
    <property type="entry name" value="TctC"/>
    <property type="match status" value="1"/>
</dbReference>
<evidence type="ECO:0008006" key="4">
    <source>
        <dbReference type="Google" id="ProtNLM"/>
    </source>
</evidence>
<name>A0A7Y8AWJ8_PSETO</name>
<dbReference type="PANTHER" id="PTHR42928:SF5">
    <property type="entry name" value="BLR1237 PROTEIN"/>
    <property type="match status" value="1"/>
</dbReference>
<protein>
    <recommendedName>
        <fullName evidence="4">Tripartite tricarboxylate transporter substrate binding protein</fullName>
    </recommendedName>
</protein>
<dbReference type="PANTHER" id="PTHR42928">
    <property type="entry name" value="TRICARBOXYLATE-BINDING PROTEIN"/>
    <property type="match status" value="1"/>
</dbReference>
<dbReference type="Gene3D" id="3.40.190.10">
    <property type="entry name" value="Periplasmic binding protein-like II"/>
    <property type="match status" value="1"/>
</dbReference>
<evidence type="ECO:0000256" key="1">
    <source>
        <dbReference type="ARBA" id="ARBA00006987"/>
    </source>
</evidence>
<comment type="caution">
    <text evidence="2">The sequence shown here is derived from an EMBL/GenBank/DDBJ whole genome shotgun (WGS) entry which is preliminary data.</text>
</comment>
<dbReference type="Proteomes" id="UP000549134">
    <property type="component" value="Unassembled WGS sequence"/>
</dbReference>
<gene>
    <name evidence="2" type="ORF">HX787_27610</name>
</gene>
<dbReference type="RefSeq" id="WP_080520647.1">
    <property type="nucleotide sequence ID" value="NZ_CP020369.1"/>
</dbReference>
<proteinExistence type="inferred from homology"/>
<dbReference type="EMBL" id="JACAQK010000027">
    <property type="protein sequence ID" value="NWD39630.1"/>
    <property type="molecule type" value="Genomic_DNA"/>
</dbReference>
<dbReference type="GeneID" id="55847308"/>
<evidence type="ECO:0000313" key="3">
    <source>
        <dbReference type="Proteomes" id="UP000549134"/>
    </source>
</evidence>
<dbReference type="InterPro" id="IPR005064">
    <property type="entry name" value="BUG"/>
</dbReference>
<dbReference type="InterPro" id="IPR042100">
    <property type="entry name" value="Bug_dom1"/>
</dbReference>
<evidence type="ECO:0000313" key="2">
    <source>
        <dbReference type="EMBL" id="NWD39630.1"/>
    </source>
</evidence>
<organism evidence="2 3">
    <name type="scientific">Pseudomonas tolaasii</name>
    <dbReference type="NCBI Taxonomy" id="29442"/>
    <lineage>
        <taxon>Bacteria</taxon>
        <taxon>Pseudomonadati</taxon>
        <taxon>Pseudomonadota</taxon>
        <taxon>Gammaproteobacteria</taxon>
        <taxon>Pseudomonadales</taxon>
        <taxon>Pseudomonadaceae</taxon>
        <taxon>Pseudomonas</taxon>
    </lineage>
</organism>
<reference evidence="2 3" key="1">
    <citation type="submission" date="2020-04" db="EMBL/GenBank/DDBJ databases">
        <title>Molecular characterization of pseudomonads from Agaricus bisporus reveal novel blotch 2 pathogens in Western Europe.</title>
        <authorList>
            <person name="Taparia T."/>
            <person name="Krijger M."/>
            <person name="Haynes E."/>
            <person name="Elpinstone J.G."/>
            <person name="Noble R."/>
            <person name="Van Der Wolf J."/>
        </authorList>
    </citation>
    <scope>NUCLEOTIDE SEQUENCE [LARGE SCALE GENOMIC DNA]</scope>
    <source>
        <strain evidence="2 3">IPO3746</strain>
    </source>
</reference>
<dbReference type="Gene3D" id="3.40.190.150">
    <property type="entry name" value="Bordetella uptake gene, domain 1"/>
    <property type="match status" value="1"/>
</dbReference>
<accession>A0A7Y8AWJ8</accession>
<dbReference type="SUPFAM" id="SSF53850">
    <property type="entry name" value="Periplasmic binding protein-like II"/>
    <property type="match status" value="1"/>
</dbReference>
<comment type="similarity">
    <text evidence="1">Belongs to the UPF0065 (bug) family.</text>
</comment>
<dbReference type="AlphaFoldDB" id="A0A7Y8AWJ8"/>
<sequence>MPSPTPLRVLIGFSPRSASDDLLNSMAPALSAALERPIHIELMPGELGARAARAFIAGEADGHTVLVATFGTHAINPNLRDDLGYDPLLDFEPICLATRAPLVLGTGLPVDNVQALIELGLQQTLTYGSSGVGSAPYLAGLLFEKLTGVKLEHRAYPDTRELYGALEEGSLDLSFNNAASMLPKVREGSLRALGVTTPQRSAALPAVPTLDESGLSGFALNNWLGFVAPKGTSPATITVLNSAIASALKAAQTQALLDENGIEAVAGTPAQFARHLADELARWAWLRG</sequence>